<reference evidence="8" key="1">
    <citation type="submission" date="2025-08" db="UniProtKB">
        <authorList>
            <consortium name="RefSeq"/>
        </authorList>
    </citation>
    <scope>IDENTIFICATION</scope>
    <source>
        <tissue evidence="8">Gonad</tissue>
    </source>
</reference>
<evidence type="ECO:0000256" key="3">
    <source>
        <dbReference type="ARBA" id="ARBA00022989"/>
    </source>
</evidence>
<feature type="signal peptide" evidence="5">
    <location>
        <begin position="1"/>
        <end position="22"/>
    </location>
</feature>
<proteinExistence type="predicted"/>
<dbReference type="InterPro" id="IPR001828">
    <property type="entry name" value="ANF_lig-bd_rcpt"/>
</dbReference>
<dbReference type="RefSeq" id="XP_019639086.1">
    <property type="nucleotide sequence ID" value="XM_019783527.1"/>
</dbReference>
<sequence length="276" mass="30891">MARLRTVFLLVILSGASTVVKSDRVRIGVLIAPPDGSCVEGGTSRCAQNVAAAWAAREEANKVGVSLQMTTEHIVGGETRVQMAQRAKRLAQGVCGLFLVGDEEYHKRLDDIFAYVTTDPIPRFYIHRRVSRSDYNYYLLPGNEKTHVMVSTITRAYGWQSLAVIHDGVYDMEGVEHVLTQNTDDRIPMGLYILPGRGVVSDSDVTNTLLQVRASGIRRIILHAEPDVTKVVIRKAAQMDMVNQYYHWMVTHPMTVGFMYITKHICHSGLYITHSE</sequence>
<dbReference type="Gene3D" id="3.40.50.2300">
    <property type="match status" value="1"/>
</dbReference>
<dbReference type="AlphaFoldDB" id="A0A6P5ABB8"/>
<organism evidence="7 8">
    <name type="scientific">Branchiostoma belcheri</name>
    <name type="common">Amphioxus</name>
    <dbReference type="NCBI Taxonomy" id="7741"/>
    <lineage>
        <taxon>Eukaryota</taxon>
        <taxon>Metazoa</taxon>
        <taxon>Chordata</taxon>
        <taxon>Cephalochordata</taxon>
        <taxon>Leptocardii</taxon>
        <taxon>Amphioxiformes</taxon>
        <taxon>Branchiostomatidae</taxon>
        <taxon>Branchiostoma</taxon>
    </lineage>
</organism>
<gene>
    <name evidence="8" type="primary">LOC109481053</name>
</gene>
<evidence type="ECO:0000313" key="7">
    <source>
        <dbReference type="Proteomes" id="UP000515135"/>
    </source>
</evidence>
<evidence type="ECO:0000313" key="8">
    <source>
        <dbReference type="RefSeq" id="XP_019639086.1"/>
    </source>
</evidence>
<evidence type="ECO:0000256" key="1">
    <source>
        <dbReference type="ARBA" id="ARBA00004370"/>
    </source>
</evidence>
<evidence type="ECO:0000256" key="2">
    <source>
        <dbReference type="ARBA" id="ARBA00022692"/>
    </source>
</evidence>
<name>A0A6P5ABB8_BRABE</name>
<keyword evidence="5" id="KW-0732">Signal</keyword>
<evidence type="ECO:0000256" key="4">
    <source>
        <dbReference type="ARBA" id="ARBA00023136"/>
    </source>
</evidence>
<dbReference type="Pfam" id="PF01094">
    <property type="entry name" value="ANF_receptor"/>
    <property type="match status" value="1"/>
</dbReference>
<evidence type="ECO:0000259" key="6">
    <source>
        <dbReference type="Pfam" id="PF01094"/>
    </source>
</evidence>
<dbReference type="InterPro" id="IPR028082">
    <property type="entry name" value="Peripla_BP_I"/>
</dbReference>
<keyword evidence="2" id="KW-0812">Transmembrane</keyword>
<keyword evidence="3" id="KW-1133">Transmembrane helix</keyword>
<dbReference type="GO" id="GO:0016020">
    <property type="term" value="C:membrane"/>
    <property type="evidence" value="ECO:0007669"/>
    <property type="project" value="UniProtKB-SubCell"/>
</dbReference>
<dbReference type="SUPFAM" id="SSF53822">
    <property type="entry name" value="Periplasmic binding protein-like I"/>
    <property type="match status" value="1"/>
</dbReference>
<keyword evidence="7" id="KW-1185">Reference proteome</keyword>
<comment type="subcellular location">
    <subcellularLocation>
        <location evidence="1">Membrane</location>
    </subcellularLocation>
</comment>
<keyword evidence="4" id="KW-0472">Membrane</keyword>
<evidence type="ECO:0000256" key="5">
    <source>
        <dbReference type="SAM" id="SignalP"/>
    </source>
</evidence>
<feature type="domain" description="Receptor ligand binding region" evidence="6">
    <location>
        <begin position="137"/>
        <end position="261"/>
    </location>
</feature>
<accession>A0A6P5ABB8</accession>
<dbReference type="KEGG" id="bbel:109481053"/>
<dbReference type="Proteomes" id="UP000515135">
    <property type="component" value="Unplaced"/>
</dbReference>
<protein>
    <submittedName>
        <fullName evidence="8">Uncharacterized protein LOC109481053</fullName>
    </submittedName>
</protein>
<feature type="chain" id="PRO_5028237135" evidence="5">
    <location>
        <begin position="23"/>
        <end position="276"/>
    </location>
</feature>
<dbReference type="GeneID" id="109481053"/>